<dbReference type="SUPFAM" id="SSF52980">
    <property type="entry name" value="Restriction endonuclease-like"/>
    <property type="match status" value="1"/>
</dbReference>
<dbReference type="AlphaFoldDB" id="A0A0F8ZB03"/>
<dbReference type="PANTHER" id="PTHR46609:SF6">
    <property type="entry name" value="EXONUCLEASE, PHAGE-TYPE_RECB, C-TERMINAL DOMAIN-CONTAINING PROTEIN-RELATED"/>
    <property type="match status" value="1"/>
</dbReference>
<accession>A0A0F8ZB03</accession>
<dbReference type="Pfam" id="PF09588">
    <property type="entry name" value="YqaJ"/>
    <property type="match status" value="1"/>
</dbReference>
<dbReference type="CDD" id="cd22343">
    <property type="entry name" value="PDDEXK_lambda_exonuclease-like"/>
    <property type="match status" value="1"/>
</dbReference>
<dbReference type="NCBIfam" id="TIGR03033">
    <property type="entry name" value="phage_rel_nuc"/>
    <property type="match status" value="1"/>
</dbReference>
<proteinExistence type="predicted"/>
<dbReference type="EMBL" id="LAZR01061403">
    <property type="protein sequence ID" value="KKK63649.1"/>
    <property type="molecule type" value="Genomic_DNA"/>
</dbReference>
<dbReference type="InterPro" id="IPR011335">
    <property type="entry name" value="Restrct_endonuc-II-like"/>
</dbReference>
<evidence type="ECO:0000313" key="2">
    <source>
        <dbReference type="EMBL" id="KKK63649.1"/>
    </source>
</evidence>
<dbReference type="Gene3D" id="3.90.320.10">
    <property type="match status" value="1"/>
</dbReference>
<gene>
    <name evidence="2" type="ORF">LCGC14_2992140</name>
</gene>
<reference evidence="2" key="1">
    <citation type="journal article" date="2015" name="Nature">
        <title>Complex archaea that bridge the gap between prokaryotes and eukaryotes.</title>
        <authorList>
            <person name="Spang A."/>
            <person name="Saw J.H."/>
            <person name="Jorgensen S.L."/>
            <person name="Zaremba-Niedzwiedzka K."/>
            <person name="Martijn J."/>
            <person name="Lind A.E."/>
            <person name="van Eijk R."/>
            <person name="Schleper C."/>
            <person name="Guy L."/>
            <person name="Ettema T.J."/>
        </authorList>
    </citation>
    <scope>NUCLEOTIDE SEQUENCE</scope>
</reference>
<feature type="domain" description="YqaJ viral recombinase" evidence="1">
    <location>
        <begin position="12"/>
        <end position="151"/>
    </location>
</feature>
<dbReference type="InterPro" id="IPR011604">
    <property type="entry name" value="PDDEXK-like_dom_sf"/>
</dbReference>
<name>A0A0F8ZB03_9ZZZZ</name>
<protein>
    <recommendedName>
        <fullName evidence="1">YqaJ viral recombinase domain-containing protein</fullName>
    </recommendedName>
</protein>
<organism evidence="2">
    <name type="scientific">marine sediment metagenome</name>
    <dbReference type="NCBI Taxonomy" id="412755"/>
    <lineage>
        <taxon>unclassified sequences</taxon>
        <taxon>metagenomes</taxon>
        <taxon>ecological metagenomes</taxon>
    </lineage>
</organism>
<feature type="non-terminal residue" evidence="2">
    <location>
        <position position="161"/>
    </location>
</feature>
<evidence type="ECO:0000259" key="1">
    <source>
        <dbReference type="Pfam" id="PF09588"/>
    </source>
</evidence>
<dbReference type="InterPro" id="IPR017482">
    <property type="entry name" value="Lambda-type_endonuclease"/>
</dbReference>
<dbReference type="PANTHER" id="PTHR46609">
    <property type="entry name" value="EXONUCLEASE, PHAGE-TYPE/RECB, C-TERMINAL DOMAIN-CONTAINING PROTEIN"/>
    <property type="match status" value="1"/>
</dbReference>
<sequence>MIIHECAQQSEEWFAARLGKVTASCFSDATSAGRGSSPSKTRKDYMLKLVAERMTGLPSESYSNKAMERGTETEQEAREYYEALNGCEVRQVGFIERDEDTGASPDGLVGDDGMLEIKCPFPTTHIRYILADKMPADYVKQIQGNLWVAEREWIDFMSYDR</sequence>
<comment type="caution">
    <text evidence="2">The sequence shown here is derived from an EMBL/GenBank/DDBJ whole genome shotgun (WGS) entry which is preliminary data.</text>
</comment>
<dbReference type="InterPro" id="IPR051703">
    <property type="entry name" value="NF-kappa-B_Signaling_Reg"/>
</dbReference>
<dbReference type="InterPro" id="IPR019080">
    <property type="entry name" value="YqaJ_viral_recombinase"/>
</dbReference>